<dbReference type="Pfam" id="PF00534">
    <property type="entry name" value="Glycos_transf_1"/>
    <property type="match status" value="1"/>
</dbReference>
<feature type="domain" description="Glycosyltransferase subfamily 4-like N-terminal" evidence="4">
    <location>
        <begin position="13"/>
        <end position="175"/>
    </location>
</feature>
<evidence type="ECO:0000259" key="4">
    <source>
        <dbReference type="Pfam" id="PF13439"/>
    </source>
</evidence>
<dbReference type="KEGG" id="rml:FF011L_09480"/>
<evidence type="ECO:0000313" key="6">
    <source>
        <dbReference type="Proteomes" id="UP000320672"/>
    </source>
</evidence>
<dbReference type="InterPro" id="IPR028098">
    <property type="entry name" value="Glyco_trans_4-like_N"/>
</dbReference>
<dbReference type="InterPro" id="IPR001296">
    <property type="entry name" value="Glyco_trans_1"/>
</dbReference>
<reference evidence="5 6" key="1">
    <citation type="submission" date="2019-02" db="EMBL/GenBank/DDBJ databases">
        <title>Deep-cultivation of Planctomycetes and their phenomic and genomic characterization uncovers novel biology.</title>
        <authorList>
            <person name="Wiegand S."/>
            <person name="Jogler M."/>
            <person name="Boedeker C."/>
            <person name="Pinto D."/>
            <person name="Vollmers J."/>
            <person name="Rivas-Marin E."/>
            <person name="Kohn T."/>
            <person name="Peeters S.H."/>
            <person name="Heuer A."/>
            <person name="Rast P."/>
            <person name="Oberbeckmann S."/>
            <person name="Bunk B."/>
            <person name="Jeske O."/>
            <person name="Meyerdierks A."/>
            <person name="Storesund J.E."/>
            <person name="Kallscheuer N."/>
            <person name="Luecker S."/>
            <person name="Lage O.M."/>
            <person name="Pohl T."/>
            <person name="Merkel B.J."/>
            <person name="Hornburger P."/>
            <person name="Mueller R.-W."/>
            <person name="Bruemmer F."/>
            <person name="Labrenz M."/>
            <person name="Spormann A.M."/>
            <person name="Op den Camp H."/>
            <person name="Overmann J."/>
            <person name="Amann R."/>
            <person name="Jetten M.S.M."/>
            <person name="Mascher T."/>
            <person name="Medema M.H."/>
            <person name="Devos D.P."/>
            <person name="Kaster A.-K."/>
            <person name="Ovreas L."/>
            <person name="Rohde M."/>
            <person name="Galperin M.Y."/>
            <person name="Jogler C."/>
        </authorList>
    </citation>
    <scope>NUCLEOTIDE SEQUENCE [LARGE SCALE GENOMIC DNA]</scope>
    <source>
        <strain evidence="5 6">FF011L</strain>
    </source>
</reference>
<dbReference type="Proteomes" id="UP000320672">
    <property type="component" value="Chromosome"/>
</dbReference>
<dbReference type="AlphaFoldDB" id="A0A517MBH7"/>
<protein>
    <submittedName>
        <fullName evidence="5">MurG-like transferase</fullName>
        <ecNumber evidence="5">2.4.1.11</ecNumber>
    </submittedName>
</protein>
<keyword evidence="6" id="KW-1185">Reference proteome</keyword>
<accession>A0A517MBH7</accession>
<dbReference type="EMBL" id="CP036262">
    <property type="protein sequence ID" value="QDS92211.1"/>
    <property type="molecule type" value="Genomic_DNA"/>
</dbReference>
<evidence type="ECO:0000313" key="5">
    <source>
        <dbReference type="EMBL" id="QDS92211.1"/>
    </source>
</evidence>
<dbReference type="Pfam" id="PF13439">
    <property type="entry name" value="Glyco_transf_4"/>
    <property type="match status" value="1"/>
</dbReference>
<proteinExistence type="predicted"/>
<dbReference type="EC" id="2.4.1.11" evidence="5"/>
<keyword evidence="1 5" id="KW-0328">Glycosyltransferase</keyword>
<dbReference type="GO" id="GO:0004373">
    <property type="term" value="F:alpha-1,4-glucan glucosyltransferase (UDP-glucose donor) activity"/>
    <property type="evidence" value="ECO:0007669"/>
    <property type="project" value="UniProtKB-EC"/>
</dbReference>
<dbReference type="RefSeq" id="WP_145350485.1">
    <property type="nucleotide sequence ID" value="NZ_CP036262.1"/>
</dbReference>
<evidence type="ECO:0000256" key="2">
    <source>
        <dbReference type="ARBA" id="ARBA00022679"/>
    </source>
</evidence>
<evidence type="ECO:0000256" key="1">
    <source>
        <dbReference type="ARBA" id="ARBA00022676"/>
    </source>
</evidence>
<dbReference type="OrthoDB" id="9804196at2"/>
<organism evidence="5 6">
    <name type="scientific">Roseimaritima multifibrata</name>
    <dbReference type="NCBI Taxonomy" id="1930274"/>
    <lineage>
        <taxon>Bacteria</taxon>
        <taxon>Pseudomonadati</taxon>
        <taxon>Planctomycetota</taxon>
        <taxon>Planctomycetia</taxon>
        <taxon>Pirellulales</taxon>
        <taxon>Pirellulaceae</taxon>
        <taxon>Roseimaritima</taxon>
    </lineage>
</organism>
<dbReference type="PANTHER" id="PTHR12526:SF510">
    <property type="entry name" value="D-INOSITOL 3-PHOSPHATE GLYCOSYLTRANSFERASE"/>
    <property type="match status" value="1"/>
</dbReference>
<feature type="domain" description="Glycosyl transferase family 1" evidence="3">
    <location>
        <begin position="186"/>
        <end position="345"/>
    </location>
</feature>
<sequence length="380" mass="41975">MRIDLIITELNTGGAERCLTELALGLHARGHRVRVISLGPPPLKPRDGLLKRLHEAKIPFESLESGSIWLAPFALNRLSRMIRRDPPDVVQTFLFHANVLGTIAAKIAKVEICIGGVRVADPTPWRLRIERWAVAKMQAIVCVSQAVAEFVQQNRLCTATKRPPVVIPNGIDIARWETTYPIDWRRHDIPSDAKVILFVGRLDPQKGLERLFAAAEQVLQADPNAWLVMIGDGPLRDQCNTELEKLPGQRARRIGWQAEIAPYLHACQLLVLTSHYEGMPNVVLEAMACGKPVVCNEVEGAAELLAANLQLQCVPQGDVSGTAKAIITFLADPELASRIGAENRNHVASHFSLTEMVQRYEQLYLEQLSQSPTGGSGSDR</sequence>
<name>A0A517MBH7_9BACT</name>
<gene>
    <name evidence="5" type="ORF">FF011L_09480</name>
</gene>
<keyword evidence="2 5" id="KW-0808">Transferase</keyword>
<dbReference type="PANTHER" id="PTHR12526">
    <property type="entry name" value="GLYCOSYLTRANSFERASE"/>
    <property type="match status" value="1"/>
</dbReference>
<dbReference type="SUPFAM" id="SSF53756">
    <property type="entry name" value="UDP-Glycosyltransferase/glycogen phosphorylase"/>
    <property type="match status" value="1"/>
</dbReference>
<dbReference type="Gene3D" id="3.40.50.2000">
    <property type="entry name" value="Glycogen Phosphorylase B"/>
    <property type="match status" value="2"/>
</dbReference>
<evidence type="ECO:0000259" key="3">
    <source>
        <dbReference type="Pfam" id="PF00534"/>
    </source>
</evidence>